<evidence type="ECO:0000313" key="3">
    <source>
        <dbReference type="Proteomes" id="UP000009097"/>
    </source>
</evidence>
<evidence type="ECO:0000256" key="1">
    <source>
        <dbReference type="SAM" id="MobiDB-lite"/>
    </source>
</evidence>
<sequence length="73" mass="7940">MPSKLTNPECPAEATNESIQPPPRQDSEATTDPDNATTAGHPCMTVAEKAERQEQDLAGIGSRFDNDEINDRE</sequence>
<name>A0A0J9WSS8_FUSO4</name>
<feature type="region of interest" description="Disordered" evidence="1">
    <location>
        <begin position="1"/>
        <end position="73"/>
    </location>
</feature>
<dbReference type="RefSeq" id="XP_018252852.1">
    <property type="nucleotide sequence ID" value="XM_018401522.1"/>
</dbReference>
<dbReference type="VEuPathDB" id="FungiDB:FOXG_21211"/>
<organism evidence="2 3">
    <name type="scientific">Fusarium oxysporum f. sp. lycopersici (strain 4287 / CBS 123668 / FGSC 9935 / NRRL 34936)</name>
    <name type="common">Fusarium vascular wilt of tomato</name>
    <dbReference type="NCBI Taxonomy" id="426428"/>
    <lineage>
        <taxon>Eukaryota</taxon>
        <taxon>Fungi</taxon>
        <taxon>Dikarya</taxon>
        <taxon>Ascomycota</taxon>
        <taxon>Pezizomycotina</taxon>
        <taxon>Sordariomycetes</taxon>
        <taxon>Hypocreomycetidae</taxon>
        <taxon>Hypocreales</taxon>
        <taxon>Nectriaceae</taxon>
        <taxon>Fusarium</taxon>
        <taxon>Fusarium oxysporum species complex</taxon>
    </lineage>
</organism>
<feature type="compositionally biased region" description="Basic and acidic residues" evidence="1">
    <location>
        <begin position="64"/>
        <end position="73"/>
    </location>
</feature>
<gene>
    <name evidence="2" type="ORF">FOXG_21211</name>
</gene>
<dbReference type="EMBL" id="DS231715">
    <property type="protein sequence ID" value="KNB14807.1"/>
    <property type="molecule type" value="Genomic_DNA"/>
</dbReference>
<protein>
    <submittedName>
        <fullName evidence="2">Uncharacterized protein</fullName>
    </submittedName>
</protein>
<feature type="compositionally biased region" description="Polar residues" evidence="1">
    <location>
        <begin position="28"/>
        <end position="38"/>
    </location>
</feature>
<proteinExistence type="predicted"/>
<evidence type="ECO:0000313" key="2">
    <source>
        <dbReference type="EMBL" id="KNB14807.1"/>
    </source>
</evidence>
<dbReference type="KEGG" id="fox:FOXG_21211"/>
<accession>A0A0J9WSS8</accession>
<dbReference type="AlphaFoldDB" id="A0A0J9WSS8"/>
<dbReference type="GeneID" id="28961917"/>
<reference evidence="2" key="1">
    <citation type="submission" date="2007-04" db="EMBL/GenBank/DDBJ databases">
        <authorList>
            <consortium name="The Broad Institute Genome Sequencing Platform"/>
            <person name="Birren B."/>
            <person name="Lander E."/>
            <person name="Galagan J."/>
            <person name="Nusbaum C."/>
            <person name="Devon K."/>
            <person name="Ma L.-J."/>
            <person name="Jaffe D."/>
            <person name="Butler J."/>
            <person name="Alvarez P."/>
            <person name="Gnerre S."/>
            <person name="Grabherr M."/>
            <person name="Kleber M."/>
            <person name="Mauceli E."/>
            <person name="Brockman W."/>
            <person name="MacCallum I.A."/>
            <person name="Young S."/>
            <person name="LaButti K."/>
            <person name="DeCaprio D."/>
            <person name="Crawford M."/>
            <person name="Koehrsen M."/>
            <person name="Engels R."/>
            <person name="Montgomery P."/>
            <person name="Pearson M."/>
            <person name="Howarth C."/>
            <person name="Larson L."/>
            <person name="White J."/>
            <person name="O'Leary S."/>
            <person name="Kodira C."/>
            <person name="Zeng Q."/>
            <person name="Yandava C."/>
            <person name="Alvarado L."/>
            <person name="Kistler C."/>
            <person name="Shim W.-B."/>
            <person name="Kang S."/>
            <person name="Woloshuk C."/>
        </authorList>
    </citation>
    <scope>NUCLEOTIDE SEQUENCE</scope>
    <source>
        <strain evidence="2">4287</strain>
    </source>
</reference>
<reference evidence="2" key="2">
    <citation type="journal article" date="2010" name="Nature">
        <title>Comparative genomics reveals mobile pathogenicity chromosomes in Fusarium.</title>
        <authorList>
            <person name="Ma L.J."/>
            <person name="van der Does H.C."/>
            <person name="Borkovich K.A."/>
            <person name="Coleman J.J."/>
            <person name="Daboussi M.J."/>
            <person name="Di Pietro A."/>
            <person name="Dufresne M."/>
            <person name="Freitag M."/>
            <person name="Grabherr M."/>
            <person name="Henrissat B."/>
            <person name="Houterman P.M."/>
            <person name="Kang S."/>
            <person name="Shim W.B."/>
            <person name="Woloshuk C."/>
            <person name="Xie X."/>
            <person name="Xu J.R."/>
            <person name="Antoniw J."/>
            <person name="Baker S.E."/>
            <person name="Bluhm B.H."/>
            <person name="Breakspear A."/>
            <person name="Brown D.W."/>
            <person name="Butchko R.A."/>
            <person name="Chapman S."/>
            <person name="Coulson R."/>
            <person name="Coutinho P.M."/>
            <person name="Danchin E.G."/>
            <person name="Diener A."/>
            <person name="Gale L.R."/>
            <person name="Gardiner D.M."/>
            <person name="Goff S."/>
            <person name="Hammond-Kosack K.E."/>
            <person name="Hilburn K."/>
            <person name="Hua-Van A."/>
            <person name="Jonkers W."/>
            <person name="Kazan K."/>
            <person name="Kodira C.D."/>
            <person name="Koehrsen M."/>
            <person name="Kumar L."/>
            <person name="Lee Y.H."/>
            <person name="Li L."/>
            <person name="Manners J.M."/>
            <person name="Miranda-Saavedra D."/>
            <person name="Mukherjee M."/>
            <person name="Park G."/>
            <person name="Park J."/>
            <person name="Park S.Y."/>
            <person name="Proctor R.H."/>
            <person name="Regev A."/>
            <person name="Ruiz-Roldan M.C."/>
            <person name="Sain D."/>
            <person name="Sakthikumar S."/>
            <person name="Sykes S."/>
            <person name="Schwartz D.C."/>
            <person name="Turgeon B.G."/>
            <person name="Wapinski I."/>
            <person name="Yoder O."/>
            <person name="Young S."/>
            <person name="Zeng Q."/>
            <person name="Zhou S."/>
            <person name="Galagan J."/>
            <person name="Cuomo C.A."/>
            <person name="Kistler H.C."/>
            <person name="Rep M."/>
        </authorList>
    </citation>
    <scope>NUCLEOTIDE SEQUENCE [LARGE SCALE GENOMIC DNA]</scope>
    <source>
        <strain evidence="2">4287</strain>
    </source>
</reference>
<dbReference type="Proteomes" id="UP000009097">
    <property type="component" value="Unassembled WGS sequence"/>
</dbReference>